<keyword evidence="13" id="KW-1185">Reference proteome</keyword>
<dbReference type="Pfam" id="PF03155">
    <property type="entry name" value="Alg6_Alg8"/>
    <property type="match status" value="1"/>
</dbReference>
<keyword evidence="8 10" id="KW-1133">Transmembrane helix</keyword>
<dbReference type="GO" id="GO:0005789">
    <property type="term" value="C:endoplasmic reticulum membrane"/>
    <property type="evidence" value="ECO:0007669"/>
    <property type="project" value="UniProtKB-SubCell"/>
</dbReference>
<organism evidence="12 13">
    <name type="scientific">Mola mola</name>
    <name type="common">Ocean sunfish</name>
    <name type="synonym">Tetraodon mola</name>
    <dbReference type="NCBI Taxonomy" id="94237"/>
    <lineage>
        <taxon>Eukaryota</taxon>
        <taxon>Metazoa</taxon>
        <taxon>Chordata</taxon>
        <taxon>Craniata</taxon>
        <taxon>Vertebrata</taxon>
        <taxon>Euteleostomi</taxon>
        <taxon>Actinopterygii</taxon>
        <taxon>Neopterygii</taxon>
        <taxon>Teleostei</taxon>
        <taxon>Neoteleostei</taxon>
        <taxon>Acanthomorphata</taxon>
        <taxon>Eupercaria</taxon>
        <taxon>Tetraodontiformes</taxon>
        <taxon>Molidae</taxon>
        <taxon>Mola</taxon>
    </lineage>
</organism>
<dbReference type="GO" id="GO:0006487">
    <property type="term" value="P:protein N-linked glycosylation"/>
    <property type="evidence" value="ECO:0007669"/>
    <property type="project" value="TreeGrafter"/>
</dbReference>
<dbReference type="Ensembl" id="ENSMMOT00000016798.1">
    <property type="protein sequence ID" value="ENSMMOP00000016524.1"/>
    <property type="gene ID" value="ENSMMOG00000012590.1"/>
</dbReference>
<evidence type="ECO:0000256" key="9">
    <source>
        <dbReference type="ARBA" id="ARBA00023136"/>
    </source>
</evidence>
<reference evidence="12" key="2">
    <citation type="submission" date="2025-09" db="UniProtKB">
        <authorList>
            <consortium name="Ensembl"/>
        </authorList>
    </citation>
    <scope>IDENTIFICATION</scope>
</reference>
<dbReference type="AlphaFoldDB" id="A0A3Q3X3I5"/>
<feature type="transmembrane region" description="Helical" evidence="10">
    <location>
        <begin position="173"/>
        <end position="199"/>
    </location>
</feature>
<dbReference type="Proteomes" id="UP000261620">
    <property type="component" value="Unplaced"/>
</dbReference>
<feature type="signal peptide" evidence="11">
    <location>
        <begin position="1"/>
        <end position="19"/>
    </location>
</feature>
<evidence type="ECO:0000256" key="2">
    <source>
        <dbReference type="ARBA" id="ARBA00004922"/>
    </source>
</evidence>
<keyword evidence="9 10" id="KW-0472">Membrane</keyword>
<feature type="transmembrane region" description="Helical" evidence="10">
    <location>
        <begin position="89"/>
        <end position="110"/>
    </location>
</feature>
<evidence type="ECO:0000256" key="6">
    <source>
        <dbReference type="ARBA" id="ARBA00022692"/>
    </source>
</evidence>
<dbReference type="OMA" id="YHSTDFD"/>
<comment type="pathway">
    <text evidence="2 10">Protein modification; protein glycosylation.</text>
</comment>
<keyword evidence="4 10" id="KW-0328">Glycosyltransferase</keyword>
<feature type="transmembrane region" description="Helical" evidence="10">
    <location>
        <begin position="346"/>
        <end position="365"/>
    </location>
</feature>
<feature type="transmembrane region" description="Helical" evidence="10">
    <location>
        <begin position="443"/>
        <end position="466"/>
    </location>
</feature>
<protein>
    <recommendedName>
        <fullName evidence="10">Alpha-1,3-glucosyltransferase</fullName>
        <ecNumber evidence="10">2.4.1.-</ecNumber>
    </recommendedName>
</protein>
<evidence type="ECO:0000256" key="8">
    <source>
        <dbReference type="ARBA" id="ARBA00022989"/>
    </source>
</evidence>
<dbReference type="GO" id="GO:0042283">
    <property type="term" value="F:dolichyl pyrophosphate Glc1Man9GlcNAc2 alpha-1,3-glucosyltransferase activity"/>
    <property type="evidence" value="ECO:0007669"/>
    <property type="project" value="TreeGrafter"/>
</dbReference>
<comment type="subcellular location">
    <subcellularLocation>
        <location evidence="1 10">Endoplasmic reticulum membrane</location>
        <topology evidence="1 10">Multi-pass membrane protein</topology>
    </subcellularLocation>
</comment>
<keyword evidence="11" id="KW-0732">Signal</keyword>
<dbReference type="STRING" id="94237.ENSMMOP00000016524"/>
<accession>A0A3Q3X3I5</accession>
<feature type="chain" id="PRO_5018529854" description="Alpha-1,3-glucosyltransferase" evidence="11">
    <location>
        <begin position="20"/>
        <end position="510"/>
    </location>
</feature>
<feature type="transmembrane region" description="Helical" evidence="10">
    <location>
        <begin position="219"/>
        <end position="243"/>
    </location>
</feature>
<dbReference type="PANTHER" id="PTHR12413">
    <property type="entry name" value="DOLICHYL GLYCOSYLTRANSFERASE"/>
    <property type="match status" value="1"/>
</dbReference>
<keyword evidence="7 10" id="KW-0256">Endoplasmic reticulum</keyword>
<evidence type="ECO:0000313" key="12">
    <source>
        <dbReference type="Ensembl" id="ENSMMOP00000016524.1"/>
    </source>
</evidence>
<feature type="transmembrane region" description="Helical" evidence="10">
    <location>
        <begin position="321"/>
        <end position="339"/>
    </location>
</feature>
<evidence type="ECO:0000313" key="13">
    <source>
        <dbReference type="Proteomes" id="UP000261620"/>
    </source>
</evidence>
<feature type="transmembrane region" description="Helical" evidence="10">
    <location>
        <begin position="122"/>
        <end position="142"/>
    </location>
</feature>
<evidence type="ECO:0000256" key="7">
    <source>
        <dbReference type="ARBA" id="ARBA00022824"/>
    </source>
</evidence>
<reference evidence="12" key="1">
    <citation type="submission" date="2025-08" db="UniProtKB">
        <authorList>
            <consortium name="Ensembl"/>
        </authorList>
    </citation>
    <scope>IDENTIFICATION</scope>
</reference>
<dbReference type="EC" id="2.4.1.-" evidence="10"/>
<dbReference type="InterPro" id="IPR004856">
    <property type="entry name" value="Glyco_trans_ALG6/ALG8"/>
</dbReference>
<comment type="similarity">
    <text evidence="3 10">Belongs to the ALG6/ALG8 glucosyltransferase family.</text>
</comment>
<keyword evidence="6 10" id="KW-0812">Transmembrane</keyword>
<evidence type="ECO:0000256" key="11">
    <source>
        <dbReference type="SAM" id="SignalP"/>
    </source>
</evidence>
<dbReference type="UniPathway" id="UPA00378"/>
<dbReference type="PANTHER" id="PTHR12413:SF2">
    <property type="entry name" value="DOLICHYL PYROPHOSPHATE GLC1MAN9GLCNAC2 ALPHA-1,3-GLUCOSYLTRANSFERASE-RELATED"/>
    <property type="match status" value="1"/>
</dbReference>
<evidence type="ECO:0000256" key="4">
    <source>
        <dbReference type="ARBA" id="ARBA00022676"/>
    </source>
</evidence>
<name>A0A3Q3X3I5_MOLML</name>
<proteinExistence type="inferred from homology"/>
<feature type="transmembrane region" description="Helical" evidence="10">
    <location>
        <begin position="478"/>
        <end position="498"/>
    </location>
</feature>
<evidence type="ECO:0000256" key="1">
    <source>
        <dbReference type="ARBA" id="ARBA00004477"/>
    </source>
</evidence>
<feature type="transmembrane region" description="Helical" evidence="10">
    <location>
        <begin position="411"/>
        <end position="431"/>
    </location>
</feature>
<sequence>MRFGVTELFLLNLLSDSHSTDFEVHRNWLAITHSLPVSRWYYENTSEWTLDYPPLFAWFEFGLSHVAQHFDRNMLVVENLNYASPCTVLFQRLSVIFTDMFFIFAVRECCRCVREPKGSLDVLSRPSFVLGVLLLWNFGLLIVDHIHFQYNGFLFGFLLLSVAKHLQSRHLQGALLFAILLNLKHIYLYVAPAYGVYLLRSYCFTRSNRDGSVSWTSFSPLRLLALGSIVISVCALSFGPFIAMGQLPQVLARLFPFKRGLCHAYWAPNLWALYNVVDKVLVLLGVKLKLLERAELPQASMTGGLVQGFQHVVLPSISPSITLFCTVLSILPAVVSLWLRPRGARGFLRCLLLCALGSFMFGWHVHEKAILIAILPLRSATKEDAGIFLVLTTTGHYSLFPLVFTPAELPIKVLLMLMFVIFSFTALRKLHSGQGPLLHPLECLYLLGLVPVAVICEVLQAGLFLLSPLQQKLPFLPLLVTSVYCSVGVCYSFLRLYISLLTQEEKPKQQ</sequence>
<evidence type="ECO:0000256" key="5">
    <source>
        <dbReference type="ARBA" id="ARBA00022679"/>
    </source>
</evidence>
<evidence type="ECO:0000256" key="3">
    <source>
        <dbReference type="ARBA" id="ARBA00008715"/>
    </source>
</evidence>
<keyword evidence="5 10" id="KW-0808">Transferase</keyword>
<evidence type="ECO:0000256" key="10">
    <source>
        <dbReference type="RuleBase" id="RU363110"/>
    </source>
</evidence>